<evidence type="ECO:0000313" key="8">
    <source>
        <dbReference type="EMBL" id="PIY68779.1"/>
    </source>
</evidence>
<dbReference type="CDD" id="cd06782">
    <property type="entry name" value="cpPDZ_CPP-like"/>
    <property type="match status" value="1"/>
</dbReference>
<dbReference type="InterPro" id="IPR004447">
    <property type="entry name" value="Peptidase_S41A"/>
</dbReference>
<comment type="caution">
    <text evidence="8">The sequence shown here is derived from an EMBL/GenBank/DDBJ whole genome shotgun (WGS) entry which is preliminary data.</text>
</comment>
<evidence type="ECO:0000256" key="1">
    <source>
        <dbReference type="ARBA" id="ARBA00009179"/>
    </source>
</evidence>
<dbReference type="EMBL" id="PFLF01000088">
    <property type="protein sequence ID" value="PIY68779.1"/>
    <property type="molecule type" value="Genomic_DNA"/>
</dbReference>
<dbReference type="GO" id="GO:0004175">
    <property type="term" value="F:endopeptidase activity"/>
    <property type="evidence" value="ECO:0007669"/>
    <property type="project" value="TreeGrafter"/>
</dbReference>
<feature type="transmembrane region" description="Helical" evidence="6">
    <location>
        <begin position="20"/>
        <end position="38"/>
    </location>
</feature>
<dbReference type="SUPFAM" id="SSF52096">
    <property type="entry name" value="ClpP/crotonase"/>
    <property type="match status" value="1"/>
</dbReference>
<reference evidence="9" key="1">
    <citation type="submission" date="2017-09" db="EMBL/GenBank/DDBJ databases">
        <title>Depth-based differentiation of microbial function through sediment-hosted aquifers and enrichment of novel symbionts in the deep terrestrial subsurface.</title>
        <authorList>
            <person name="Probst A.J."/>
            <person name="Ladd B."/>
            <person name="Jarett J.K."/>
            <person name="Geller-Mcgrath D.E."/>
            <person name="Sieber C.M.K."/>
            <person name="Emerson J.B."/>
            <person name="Anantharaman K."/>
            <person name="Thomas B.C."/>
            <person name="Malmstrom R."/>
            <person name="Stieglmeier M."/>
            <person name="Klingl A."/>
            <person name="Woyke T."/>
            <person name="Ryan C.M."/>
            <person name="Banfield J.F."/>
        </authorList>
    </citation>
    <scope>NUCLEOTIDE SEQUENCE [LARGE SCALE GENOMIC DNA]</scope>
</reference>
<organism evidence="8 9">
    <name type="scientific">Candidatus Roizmanbacteria bacterium CG_4_10_14_0_8_um_filter_39_9</name>
    <dbReference type="NCBI Taxonomy" id="1974829"/>
    <lineage>
        <taxon>Bacteria</taxon>
        <taxon>Candidatus Roizmaniibacteriota</taxon>
    </lineage>
</organism>
<dbReference type="PANTHER" id="PTHR32060:SF30">
    <property type="entry name" value="CARBOXY-TERMINAL PROCESSING PROTEASE CTPA"/>
    <property type="match status" value="1"/>
</dbReference>
<evidence type="ECO:0000313" key="9">
    <source>
        <dbReference type="Proteomes" id="UP000230108"/>
    </source>
</evidence>
<dbReference type="SMART" id="SM00228">
    <property type="entry name" value="PDZ"/>
    <property type="match status" value="1"/>
</dbReference>
<keyword evidence="6" id="KW-0812">Transmembrane</keyword>
<evidence type="ECO:0000256" key="3">
    <source>
        <dbReference type="ARBA" id="ARBA00022801"/>
    </source>
</evidence>
<protein>
    <submittedName>
        <fullName evidence="8">S41 family peptidase</fullName>
    </submittedName>
</protein>
<dbReference type="Pfam" id="PF17820">
    <property type="entry name" value="PDZ_6"/>
    <property type="match status" value="1"/>
</dbReference>
<keyword evidence="3 5" id="KW-0378">Hydrolase</keyword>
<keyword evidence="2 5" id="KW-0645">Protease</keyword>
<proteinExistence type="inferred from homology"/>
<dbReference type="InterPro" id="IPR005151">
    <property type="entry name" value="Tail-specific_protease"/>
</dbReference>
<accession>A0A2M7QC50</accession>
<dbReference type="GO" id="GO:0030288">
    <property type="term" value="C:outer membrane-bounded periplasmic space"/>
    <property type="evidence" value="ECO:0007669"/>
    <property type="project" value="TreeGrafter"/>
</dbReference>
<dbReference type="Gene3D" id="2.30.42.10">
    <property type="match status" value="1"/>
</dbReference>
<evidence type="ECO:0000256" key="6">
    <source>
        <dbReference type="SAM" id="Phobius"/>
    </source>
</evidence>
<evidence type="ECO:0000256" key="5">
    <source>
        <dbReference type="RuleBase" id="RU004404"/>
    </source>
</evidence>
<dbReference type="PROSITE" id="PS50106">
    <property type="entry name" value="PDZ"/>
    <property type="match status" value="1"/>
</dbReference>
<dbReference type="Proteomes" id="UP000230108">
    <property type="component" value="Unassembled WGS sequence"/>
</dbReference>
<dbReference type="Pfam" id="PF03572">
    <property type="entry name" value="Peptidase_S41"/>
    <property type="match status" value="1"/>
</dbReference>
<dbReference type="InterPro" id="IPR001478">
    <property type="entry name" value="PDZ"/>
</dbReference>
<evidence type="ECO:0000256" key="2">
    <source>
        <dbReference type="ARBA" id="ARBA00022670"/>
    </source>
</evidence>
<feature type="domain" description="PDZ" evidence="7">
    <location>
        <begin position="141"/>
        <end position="194"/>
    </location>
</feature>
<keyword evidence="4 5" id="KW-0720">Serine protease</keyword>
<keyword evidence="6" id="KW-1133">Transmembrane helix</keyword>
<dbReference type="InterPro" id="IPR041489">
    <property type="entry name" value="PDZ_6"/>
</dbReference>
<dbReference type="Gene3D" id="3.30.750.44">
    <property type="match status" value="1"/>
</dbReference>
<dbReference type="GO" id="GO:0006508">
    <property type="term" value="P:proteolysis"/>
    <property type="evidence" value="ECO:0007669"/>
    <property type="project" value="UniProtKB-KW"/>
</dbReference>
<dbReference type="AlphaFoldDB" id="A0A2M7QC50"/>
<gene>
    <name evidence="8" type="ORF">COY90_04090</name>
</gene>
<name>A0A2M7QC50_9BACT</name>
<dbReference type="GO" id="GO:0008236">
    <property type="term" value="F:serine-type peptidase activity"/>
    <property type="evidence" value="ECO:0007669"/>
    <property type="project" value="UniProtKB-KW"/>
</dbReference>
<evidence type="ECO:0000259" key="7">
    <source>
        <dbReference type="PROSITE" id="PS50106"/>
    </source>
</evidence>
<dbReference type="Gene3D" id="3.90.226.10">
    <property type="entry name" value="2-enoyl-CoA Hydratase, Chain A, domain 1"/>
    <property type="match status" value="1"/>
</dbReference>
<sequence>MCQVKLFFTDKYMTHDSKKITNILLVLAVTVLLFGSGYKIGQYQSTLHQTTKSGLSLFNTSSASSLGKTAAKDMDFSLFWDTWSQIEAKYVDQKKVDPKKMYYGAIKGMVAAVGDQYTFFLTPEENKQTKDDLGGKFEGIGAQLGMDAGFITVIAPLKDSPSEKAGLKAGDVITKVNGESTSGWVLPQAVAKIRGEKGTKVKLTVNRDTKELHIDIVRDTIKVESVEITLNEQKKDCGTICGDVAYLKLNQFGENTVDEWEQKVAEIKSKWDSRAIKGMVLDMRDNPGGYLESSVYLAGEFLPKGALVVRQESPSLGNKDYTVMRTGSLLDIPLVVLINKGSASAAEILAGALRDHKRAKLIGEKSFGKGSVQEAMDLKDGAGLHVTVAKWVLPKGDWINHKGIEPEVKAENKIAEGNTLTREADTQLDRAIEELLH</sequence>
<dbReference type="PANTHER" id="PTHR32060">
    <property type="entry name" value="TAIL-SPECIFIC PROTEASE"/>
    <property type="match status" value="1"/>
</dbReference>
<dbReference type="NCBIfam" id="TIGR00225">
    <property type="entry name" value="prc"/>
    <property type="match status" value="1"/>
</dbReference>
<keyword evidence="6" id="KW-0472">Membrane</keyword>
<dbReference type="GO" id="GO:0007165">
    <property type="term" value="P:signal transduction"/>
    <property type="evidence" value="ECO:0007669"/>
    <property type="project" value="TreeGrafter"/>
</dbReference>
<evidence type="ECO:0000256" key="4">
    <source>
        <dbReference type="ARBA" id="ARBA00022825"/>
    </source>
</evidence>
<dbReference type="SMART" id="SM00245">
    <property type="entry name" value="TSPc"/>
    <property type="match status" value="1"/>
</dbReference>
<comment type="similarity">
    <text evidence="1 5">Belongs to the peptidase S41A family.</text>
</comment>
<dbReference type="InterPro" id="IPR029045">
    <property type="entry name" value="ClpP/crotonase-like_dom_sf"/>
</dbReference>
<dbReference type="SUPFAM" id="SSF50156">
    <property type="entry name" value="PDZ domain-like"/>
    <property type="match status" value="1"/>
</dbReference>
<dbReference type="FunFam" id="2.30.42.10:FF:000063">
    <property type="entry name" value="Peptidase, S41 family"/>
    <property type="match status" value="1"/>
</dbReference>
<dbReference type="InterPro" id="IPR036034">
    <property type="entry name" value="PDZ_sf"/>
</dbReference>
<dbReference type="CDD" id="cd07560">
    <property type="entry name" value="Peptidase_S41_CPP"/>
    <property type="match status" value="1"/>
</dbReference>